<evidence type="ECO:0000256" key="2">
    <source>
        <dbReference type="SAM" id="Phobius"/>
    </source>
</evidence>
<accession>A0A9K3KBT3</accession>
<evidence type="ECO:0000313" key="5">
    <source>
        <dbReference type="Proteomes" id="UP000693970"/>
    </source>
</evidence>
<reference evidence="4" key="2">
    <citation type="submission" date="2021-04" db="EMBL/GenBank/DDBJ databases">
        <authorList>
            <person name="Podell S."/>
        </authorList>
    </citation>
    <scope>NUCLEOTIDE SEQUENCE</scope>
    <source>
        <strain evidence="4">Hildebrandi</strain>
    </source>
</reference>
<dbReference type="InterPro" id="IPR001841">
    <property type="entry name" value="Znf_RING"/>
</dbReference>
<feature type="compositionally biased region" description="Polar residues" evidence="1">
    <location>
        <begin position="17"/>
        <end position="26"/>
    </location>
</feature>
<dbReference type="AlphaFoldDB" id="A0A9K3KBT3"/>
<feature type="compositionally biased region" description="Low complexity" evidence="1">
    <location>
        <begin position="505"/>
        <end position="533"/>
    </location>
</feature>
<feature type="region of interest" description="Disordered" evidence="1">
    <location>
        <begin position="505"/>
        <end position="543"/>
    </location>
</feature>
<feature type="compositionally biased region" description="Acidic residues" evidence="1">
    <location>
        <begin position="116"/>
        <end position="133"/>
    </location>
</feature>
<keyword evidence="2" id="KW-0472">Membrane</keyword>
<proteinExistence type="predicted"/>
<dbReference type="CDD" id="cd16448">
    <property type="entry name" value="RING-H2"/>
    <property type="match status" value="1"/>
</dbReference>
<evidence type="ECO:0000256" key="1">
    <source>
        <dbReference type="SAM" id="MobiDB-lite"/>
    </source>
</evidence>
<keyword evidence="5" id="KW-1185">Reference proteome</keyword>
<feature type="compositionally biased region" description="Basic residues" evidence="1">
    <location>
        <begin position="35"/>
        <end position="47"/>
    </location>
</feature>
<feature type="compositionally biased region" description="Polar residues" evidence="1">
    <location>
        <begin position="51"/>
        <end position="70"/>
    </location>
</feature>
<feature type="region of interest" description="Disordered" evidence="1">
    <location>
        <begin position="1"/>
        <end position="135"/>
    </location>
</feature>
<gene>
    <name evidence="4" type="ORF">IV203_006472</name>
</gene>
<keyword evidence="2" id="KW-0812">Transmembrane</keyword>
<dbReference type="SMART" id="SM00184">
    <property type="entry name" value="RING"/>
    <property type="match status" value="1"/>
</dbReference>
<keyword evidence="2" id="KW-1133">Transmembrane helix</keyword>
<feature type="domain" description="RING-type" evidence="3">
    <location>
        <begin position="431"/>
        <end position="549"/>
    </location>
</feature>
<comment type="caution">
    <text evidence="4">The sequence shown here is derived from an EMBL/GenBank/DDBJ whole genome shotgun (WGS) entry which is preliminary data.</text>
</comment>
<dbReference type="OrthoDB" id="9984778at2759"/>
<dbReference type="Proteomes" id="UP000693970">
    <property type="component" value="Unassembled WGS sequence"/>
</dbReference>
<evidence type="ECO:0000313" key="4">
    <source>
        <dbReference type="EMBL" id="KAG7340068.1"/>
    </source>
</evidence>
<sequence>MISSPPPPTLQGDETETTPLLLSPPSTAMLLPSLSRHHHRHHHHHHYGSTIGDNGNENNHDNSTAVVETISSSSSSSNSETDSPATTLPSTQQQQQQHHRAEGATTTSISPALSPTEDEDNGSSTDGNEEEEESRVSALTRRLRCLFSTITWPIVPLGTIVALALLWVLYAASSLDLRRSCSHPLHWYALASLALVAYIPFHAQARSRLFSYHRERDGPIRPARVRMFDQFFHTVCLLYVYTGVTLIQTCREDMATENNTTTTDDATTTVTADAVIADDDGPINTCQATCPNLYQALSVYVATLEIFTFALILPLLFLPCIYLWFLRRATAEAEAFAQLQDRLQEEEALLGNGGVTAKEIMDSLENVKLVLRKEARSSSTNNNDNNSSDINNNSNVNDTSTGDLTEDQEIWLLPYSATDASIGMKSDVKECCICMSDFPIHNEADLEDGLFQDNNNNHNQCRHNNNQHDLLKECIIVRTRCGHVFHKECLSGWVGGRWQLHATTGVSNHSSSNHNSNNLNSTTTDDSNNTATTPERRRRRARQTCCPLCREDLRPSSMRTSGSGN</sequence>
<feature type="region of interest" description="Disordered" evidence="1">
    <location>
        <begin position="375"/>
        <end position="401"/>
    </location>
</feature>
<dbReference type="PANTHER" id="PTHR16148">
    <property type="entry name" value="NF-KAPPA-B-REPRESSING FACTOR-RELATED"/>
    <property type="match status" value="1"/>
</dbReference>
<reference evidence="4" key="1">
    <citation type="journal article" date="2021" name="Sci. Rep.">
        <title>Diploid genomic architecture of Nitzschia inconspicua, an elite biomass production diatom.</title>
        <authorList>
            <person name="Oliver A."/>
            <person name="Podell S."/>
            <person name="Pinowska A."/>
            <person name="Traller J.C."/>
            <person name="Smith S.R."/>
            <person name="McClure R."/>
            <person name="Beliaev A."/>
            <person name="Bohutskyi P."/>
            <person name="Hill E.A."/>
            <person name="Rabines A."/>
            <person name="Zheng H."/>
            <person name="Allen L.Z."/>
            <person name="Kuo A."/>
            <person name="Grigoriev I.V."/>
            <person name="Allen A.E."/>
            <person name="Hazlebeck D."/>
            <person name="Allen E.E."/>
        </authorList>
    </citation>
    <scope>NUCLEOTIDE SEQUENCE</scope>
    <source>
        <strain evidence="4">Hildebrandi</strain>
    </source>
</reference>
<organism evidence="4 5">
    <name type="scientific">Nitzschia inconspicua</name>
    <dbReference type="NCBI Taxonomy" id="303405"/>
    <lineage>
        <taxon>Eukaryota</taxon>
        <taxon>Sar</taxon>
        <taxon>Stramenopiles</taxon>
        <taxon>Ochrophyta</taxon>
        <taxon>Bacillariophyta</taxon>
        <taxon>Bacillariophyceae</taxon>
        <taxon>Bacillariophycidae</taxon>
        <taxon>Bacillariales</taxon>
        <taxon>Bacillariaceae</taxon>
        <taxon>Nitzschia</taxon>
    </lineage>
</organism>
<feature type="transmembrane region" description="Helical" evidence="2">
    <location>
        <begin position="231"/>
        <end position="249"/>
    </location>
</feature>
<name>A0A9K3KBT3_9STRA</name>
<feature type="compositionally biased region" description="Polar residues" evidence="1">
    <location>
        <begin position="104"/>
        <end position="113"/>
    </location>
</feature>
<feature type="transmembrane region" description="Helical" evidence="2">
    <location>
        <begin position="306"/>
        <end position="326"/>
    </location>
</feature>
<feature type="transmembrane region" description="Helical" evidence="2">
    <location>
        <begin position="185"/>
        <end position="203"/>
    </location>
</feature>
<dbReference type="EMBL" id="JAGRRH010000028">
    <property type="protein sequence ID" value="KAG7340068.1"/>
    <property type="molecule type" value="Genomic_DNA"/>
</dbReference>
<feature type="compositionally biased region" description="Polar residues" evidence="1">
    <location>
        <begin position="80"/>
        <end position="91"/>
    </location>
</feature>
<feature type="compositionally biased region" description="Low complexity" evidence="1">
    <location>
        <begin position="377"/>
        <end position="401"/>
    </location>
</feature>
<protein>
    <recommendedName>
        <fullName evidence="3">RING-type domain-containing protein</fullName>
    </recommendedName>
</protein>
<evidence type="ECO:0000259" key="3">
    <source>
        <dbReference type="SMART" id="SM00184"/>
    </source>
</evidence>
<dbReference type="PANTHER" id="PTHR16148:SF14">
    <property type="entry name" value="MYND-TYPE DOMAIN-CONTAINING PROTEIN"/>
    <property type="match status" value="1"/>
</dbReference>
<feature type="transmembrane region" description="Helical" evidence="2">
    <location>
        <begin position="150"/>
        <end position="173"/>
    </location>
</feature>